<evidence type="ECO:0000256" key="1">
    <source>
        <dbReference type="ARBA" id="ARBA00044504"/>
    </source>
</evidence>
<proteinExistence type="inferred from homology"/>
<protein>
    <submittedName>
        <fullName evidence="3">Proton-dependent oligopeptide transporter family</fullName>
    </submittedName>
</protein>
<accession>A0A2U1MBC2</accession>
<dbReference type="EMBL" id="PKPP01005866">
    <property type="protein sequence ID" value="PWA58543.1"/>
    <property type="molecule type" value="Genomic_DNA"/>
</dbReference>
<dbReference type="OrthoDB" id="684151at2759"/>
<dbReference type="Proteomes" id="UP000245207">
    <property type="component" value="Unassembled WGS sequence"/>
</dbReference>
<organism evidence="3 4">
    <name type="scientific">Artemisia annua</name>
    <name type="common">Sweet wormwood</name>
    <dbReference type="NCBI Taxonomy" id="35608"/>
    <lineage>
        <taxon>Eukaryota</taxon>
        <taxon>Viridiplantae</taxon>
        <taxon>Streptophyta</taxon>
        <taxon>Embryophyta</taxon>
        <taxon>Tracheophyta</taxon>
        <taxon>Spermatophyta</taxon>
        <taxon>Magnoliopsida</taxon>
        <taxon>eudicotyledons</taxon>
        <taxon>Gunneridae</taxon>
        <taxon>Pentapetalae</taxon>
        <taxon>asterids</taxon>
        <taxon>campanulids</taxon>
        <taxon>Asterales</taxon>
        <taxon>Asteraceae</taxon>
        <taxon>Asteroideae</taxon>
        <taxon>Anthemideae</taxon>
        <taxon>Artemisiinae</taxon>
        <taxon>Artemisia</taxon>
    </lineage>
</organism>
<evidence type="ECO:0000313" key="3">
    <source>
        <dbReference type="EMBL" id="PWA58543.1"/>
    </source>
</evidence>
<comment type="caution">
    <text evidence="3">The sequence shown here is derived from an EMBL/GenBank/DDBJ whole genome shotgun (WGS) entry which is preliminary data.</text>
</comment>
<evidence type="ECO:0000256" key="2">
    <source>
        <dbReference type="SAM" id="MobiDB-lite"/>
    </source>
</evidence>
<dbReference type="InterPro" id="IPR036259">
    <property type="entry name" value="MFS_trans_sf"/>
</dbReference>
<name>A0A2U1MBC2_ARTAN</name>
<dbReference type="Gene3D" id="1.20.1250.20">
    <property type="entry name" value="MFS general substrate transporter like domains"/>
    <property type="match status" value="1"/>
</dbReference>
<dbReference type="PANTHER" id="PTHR48258:SF14">
    <property type="entry name" value="OS02G0583300 PROTEIN"/>
    <property type="match status" value="1"/>
</dbReference>
<feature type="region of interest" description="Disordered" evidence="2">
    <location>
        <begin position="1"/>
        <end position="39"/>
    </location>
</feature>
<dbReference type="PANTHER" id="PTHR48258">
    <property type="entry name" value="DUF4218 DOMAIN-CONTAINING PROTEIN-RELATED"/>
    <property type="match status" value="1"/>
</dbReference>
<comment type="similarity">
    <text evidence="1">Belongs to the major facilitator superfamily. Phosphate:H(+) symporter (TC 2.A.1.9) family.</text>
</comment>
<gene>
    <name evidence="3" type="ORF">CTI12_AA398830</name>
</gene>
<keyword evidence="4" id="KW-1185">Reference proteome</keyword>
<evidence type="ECO:0000313" key="4">
    <source>
        <dbReference type="Proteomes" id="UP000245207"/>
    </source>
</evidence>
<sequence>MQPVKEPETQPSPQPSPQPSHSRYHSRAHSRATAESGCPRPTSDFQVFRSLCKKSGKETIIRLGLPEMKKVIWYVLHNSPEIDAYMNEFQSERPDSDVQQEFPRWFESKIGNLYTAKDPRCTPDLFALACGPLSTATSINSCVVNGVKFVVHSRDVKRTTQNSGICSPGEKPGEMYYGQLEDILEFSYTQFKVVLFRVKWFDLAKRAYLIMLTVRFSYIPSLSTNMLQKPGVVTDRASEFVSLGGLGLGGGDYGHCADVERKQCHNGINEPKHFPWSSVFARSQTFRMPITHVPVFFLLPFANLEIAIVILDAALSVNHGLSNDVWETEEKFMKGHYKKCMEQVFIEMMYKVLKLQTRRKRICLLKVRWIGKEELAQNKRVACELPTFAFENMANLALAVNLVTYFNTVMHYDIPDSANHLTNFMGTGYILSIIMDCIADAYIVRFKTVLIAAFVDCLVGSTRAL</sequence>
<reference evidence="3 4" key="1">
    <citation type="journal article" date="2018" name="Mol. Plant">
        <title>The genome of Artemisia annua provides insight into the evolution of Asteraceae family and artemisinin biosynthesis.</title>
        <authorList>
            <person name="Shen Q."/>
            <person name="Zhang L."/>
            <person name="Liao Z."/>
            <person name="Wang S."/>
            <person name="Yan T."/>
            <person name="Shi P."/>
            <person name="Liu M."/>
            <person name="Fu X."/>
            <person name="Pan Q."/>
            <person name="Wang Y."/>
            <person name="Lv Z."/>
            <person name="Lu X."/>
            <person name="Zhang F."/>
            <person name="Jiang W."/>
            <person name="Ma Y."/>
            <person name="Chen M."/>
            <person name="Hao X."/>
            <person name="Li L."/>
            <person name="Tang Y."/>
            <person name="Lv G."/>
            <person name="Zhou Y."/>
            <person name="Sun X."/>
            <person name="Brodelius P.E."/>
            <person name="Rose J.K.C."/>
            <person name="Tang K."/>
        </authorList>
    </citation>
    <scope>NUCLEOTIDE SEQUENCE [LARGE SCALE GENOMIC DNA]</scope>
    <source>
        <strain evidence="4">cv. Huhao1</strain>
        <tissue evidence="3">Leaf</tissue>
    </source>
</reference>
<dbReference type="AlphaFoldDB" id="A0A2U1MBC2"/>